<proteinExistence type="predicted"/>
<feature type="domain" description="Metallo-beta-lactamase" evidence="1">
    <location>
        <begin position="33"/>
        <end position="218"/>
    </location>
</feature>
<dbReference type="SMART" id="SM00849">
    <property type="entry name" value="Lactamase_B"/>
    <property type="match status" value="1"/>
</dbReference>
<protein>
    <submittedName>
        <fullName evidence="2">Glyoxylase-like metal-dependent hydrolase (Beta-lactamase superfamily II)</fullName>
    </submittedName>
</protein>
<dbReference type="PANTHER" id="PTHR42951:SF22">
    <property type="entry name" value="METALLO BETA-LACTAMASE SUPERFAMILY LIPOPROTEIN"/>
    <property type="match status" value="1"/>
</dbReference>
<keyword evidence="3" id="KW-1185">Reference proteome</keyword>
<dbReference type="InterPro" id="IPR050855">
    <property type="entry name" value="NDM-1-like"/>
</dbReference>
<reference evidence="2 3" key="1">
    <citation type="submission" date="2023-07" db="EMBL/GenBank/DDBJ databases">
        <title>Sorghum-associated microbial communities from plants grown in Nebraska, USA.</title>
        <authorList>
            <person name="Schachtman D."/>
        </authorList>
    </citation>
    <scope>NUCLEOTIDE SEQUENCE [LARGE SCALE GENOMIC DNA]</scope>
    <source>
        <strain evidence="2 3">BE332</strain>
    </source>
</reference>
<sequence>MPPRWRQRLTADVLRDLVEVAAGVHVTTSAVYSTTSTVVVGPDGSCLVVDPALTAPEVDGLAATVRARGWTPVAVWSTHAHWDHVLDGPALAHLPRWSAGVPATDRETLAAERDADPELARNDGPPAPIAAAATAYPEQSPGVLEWPGPTIQVLVHAAHARPHTALFLPGTAVLVAGDMLSDIEIPLLDLSAEYPVDDYLRALALLEATGAEVVVPGHGQVGRDLGRRAAADRAYLTGLVAGADTPDGRRSTPWTAAAHAAQQAAVGR</sequence>
<evidence type="ECO:0000313" key="3">
    <source>
        <dbReference type="Proteomes" id="UP001239626"/>
    </source>
</evidence>
<dbReference type="RefSeq" id="WP_307491696.1">
    <property type="nucleotide sequence ID" value="NZ_JAUSVB010000002.1"/>
</dbReference>
<name>A0ABU0EE79_9CELL</name>
<comment type="caution">
    <text evidence="2">The sequence shown here is derived from an EMBL/GenBank/DDBJ whole genome shotgun (WGS) entry which is preliminary data.</text>
</comment>
<dbReference type="InterPro" id="IPR001279">
    <property type="entry name" value="Metallo-B-lactamas"/>
</dbReference>
<accession>A0ABU0EE79</accession>
<dbReference type="InterPro" id="IPR036866">
    <property type="entry name" value="RibonucZ/Hydroxyglut_hydro"/>
</dbReference>
<dbReference type="Proteomes" id="UP001239626">
    <property type="component" value="Unassembled WGS sequence"/>
</dbReference>
<dbReference type="Gene3D" id="3.60.15.10">
    <property type="entry name" value="Ribonuclease Z/Hydroxyacylglutathione hydrolase-like"/>
    <property type="match status" value="1"/>
</dbReference>
<organism evidence="2 3">
    <name type="scientific">Cellulomonas humilata</name>
    <dbReference type="NCBI Taxonomy" id="144055"/>
    <lineage>
        <taxon>Bacteria</taxon>
        <taxon>Bacillati</taxon>
        <taxon>Actinomycetota</taxon>
        <taxon>Actinomycetes</taxon>
        <taxon>Micrococcales</taxon>
        <taxon>Cellulomonadaceae</taxon>
        <taxon>Cellulomonas</taxon>
    </lineage>
</organism>
<dbReference type="Pfam" id="PF00753">
    <property type="entry name" value="Lactamase_B"/>
    <property type="match status" value="1"/>
</dbReference>
<dbReference type="PANTHER" id="PTHR42951">
    <property type="entry name" value="METALLO-BETA-LACTAMASE DOMAIN-CONTAINING"/>
    <property type="match status" value="1"/>
</dbReference>
<evidence type="ECO:0000313" key="2">
    <source>
        <dbReference type="EMBL" id="MDQ0373574.1"/>
    </source>
</evidence>
<dbReference type="EMBL" id="JAUSVB010000002">
    <property type="protein sequence ID" value="MDQ0373574.1"/>
    <property type="molecule type" value="Genomic_DNA"/>
</dbReference>
<gene>
    <name evidence="2" type="ORF">J2X26_001885</name>
</gene>
<evidence type="ECO:0000259" key="1">
    <source>
        <dbReference type="SMART" id="SM00849"/>
    </source>
</evidence>
<dbReference type="SUPFAM" id="SSF56281">
    <property type="entry name" value="Metallo-hydrolase/oxidoreductase"/>
    <property type="match status" value="1"/>
</dbReference>